<dbReference type="GO" id="GO:0015485">
    <property type="term" value="F:cholesterol binding"/>
    <property type="evidence" value="ECO:0007669"/>
    <property type="project" value="TreeGrafter"/>
</dbReference>
<feature type="region of interest" description="Disordered" evidence="7">
    <location>
        <begin position="310"/>
        <end position="335"/>
    </location>
</feature>
<dbReference type="Pfam" id="PF00169">
    <property type="entry name" value="PH"/>
    <property type="match status" value="1"/>
</dbReference>
<keyword evidence="1 5" id="KW-0813">Transport</keyword>
<dbReference type="SUPFAM" id="SSF50729">
    <property type="entry name" value="PH domain-like"/>
    <property type="match status" value="1"/>
</dbReference>
<feature type="domain" description="PH" evidence="8">
    <location>
        <begin position="24"/>
        <end position="116"/>
    </location>
</feature>
<feature type="region of interest" description="Disordered" evidence="7">
    <location>
        <begin position="1"/>
        <end position="22"/>
    </location>
</feature>
<dbReference type="FunFam" id="2.30.29.30:FF:000074">
    <property type="entry name" value="Oxysterol-binding protein"/>
    <property type="match status" value="1"/>
</dbReference>
<keyword evidence="11" id="KW-1185">Reference proteome</keyword>
<evidence type="ECO:0000256" key="3">
    <source>
        <dbReference type="ARBA" id="ARBA00023121"/>
    </source>
</evidence>
<dbReference type="PANTHER" id="PTHR10972:SF194">
    <property type="entry name" value="OXYSTEROL-BINDING PROTEIN 2"/>
    <property type="match status" value="1"/>
</dbReference>
<proteinExistence type="inferred from homology"/>
<comment type="similarity">
    <text evidence="4">Belongs to the OSBP family.</text>
</comment>
<evidence type="ECO:0000256" key="5">
    <source>
        <dbReference type="RuleBase" id="RU003845"/>
    </source>
</evidence>
<dbReference type="InterPro" id="IPR000648">
    <property type="entry name" value="Oxysterol-bd"/>
</dbReference>
<feature type="coiled-coil region" evidence="6">
    <location>
        <begin position="230"/>
        <end position="257"/>
    </location>
</feature>
<keyword evidence="3" id="KW-0446">Lipid-binding</keyword>
<evidence type="ECO:0000313" key="10">
    <source>
        <dbReference type="EMBL" id="KAI1232861.1"/>
    </source>
</evidence>
<dbReference type="SMART" id="SM00233">
    <property type="entry name" value="PH"/>
    <property type="match status" value="1"/>
</dbReference>
<accession>A0A835P0W2</accession>
<dbReference type="GO" id="GO:0005829">
    <property type="term" value="C:cytosol"/>
    <property type="evidence" value="ECO:0007669"/>
    <property type="project" value="TreeGrafter"/>
</dbReference>
<evidence type="ECO:0000259" key="8">
    <source>
        <dbReference type="PROSITE" id="PS50003"/>
    </source>
</evidence>
<evidence type="ECO:0000256" key="7">
    <source>
        <dbReference type="SAM" id="MobiDB-lite"/>
    </source>
</evidence>
<dbReference type="PANTHER" id="PTHR10972">
    <property type="entry name" value="OXYSTEROL-BINDING PROTEIN-RELATED"/>
    <property type="match status" value="1"/>
</dbReference>
<keyword evidence="2 5" id="KW-0445">Lipid transport</keyword>
<dbReference type="SUPFAM" id="SSF144000">
    <property type="entry name" value="Oxysterol-binding protein-like"/>
    <property type="match status" value="1"/>
</dbReference>
<evidence type="ECO:0000256" key="6">
    <source>
        <dbReference type="SAM" id="Coils"/>
    </source>
</evidence>
<dbReference type="PROSITE" id="PS01013">
    <property type="entry name" value="OSBP"/>
    <property type="match status" value="1"/>
</dbReference>
<dbReference type="Proteomes" id="UP000618051">
    <property type="component" value="Unassembled WGS sequence"/>
</dbReference>
<dbReference type="Gene3D" id="2.40.160.120">
    <property type="match status" value="1"/>
</dbReference>
<dbReference type="OrthoDB" id="14833at2759"/>
<dbReference type="InterPro" id="IPR037239">
    <property type="entry name" value="OSBP_sf"/>
</dbReference>
<organism evidence="9">
    <name type="scientific">Lamprotornis superbus</name>
    <dbReference type="NCBI Taxonomy" id="245042"/>
    <lineage>
        <taxon>Eukaryota</taxon>
        <taxon>Metazoa</taxon>
        <taxon>Chordata</taxon>
        <taxon>Craniata</taxon>
        <taxon>Vertebrata</taxon>
        <taxon>Euteleostomi</taxon>
        <taxon>Archelosauria</taxon>
        <taxon>Archosauria</taxon>
        <taxon>Dinosauria</taxon>
        <taxon>Saurischia</taxon>
        <taxon>Theropoda</taxon>
        <taxon>Coelurosauria</taxon>
        <taxon>Aves</taxon>
        <taxon>Neognathae</taxon>
        <taxon>Neoaves</taxon>
        <taxon>Telluraves</taxon>
        <taxon>Australaves</taxon>
        <taxon>Passeriformes</taxon>
        <taxon>Sturnidae</taxon>
        <taxon>Lamprotornis</taxon>
    </lineage>
</organism>
<evidence type="ECO:0000256" key="1">
    <source>
        <dbReference type="ARBA" id="ARBA00022448"/>
    </source>
</evidence>
<reference evidence="10 11" key="2">
    <citation type="journal article" date="2021" name="J. Hered.">
        <title>Feather Gene Expression Elucidates the Developmental Basis of Plumage Iridescence in African Starlings.</title>
        <authorList>
            <person name="Rubenstein D.R."/>
            <person name="Corvelo A."/>
            <person name="MacManes M.D."/>
            <person name="Maia R."/>
            <person name="Narzisi G."/>
            <person name="Rousaki A."/>
            <person name="Vandenabeele P."/>
            <person name="Shawkey M.D."/>
            <person name="Solomon J."/>
        </authorList>
    </citation>
    <scope>NUCLEOTIDE SEQUENCE [LARGE SCALE GENOMIC DNA]</scope>
    <source>
        <strain evidence="10">SS15</strain>
    </source>
</reference>
<comment type="caution">
    <text evidence="9">The sequence shown here is derived from an EMBL/GenBank/DDBJ whole genome shotgun (WGS) entry which is preliminary data.</text>
</comment>
<feature type="region of interest" description="Disordered" evidence="7">
    <location>
        <begin position="121"/>
        <end position="145"/>
    </location>
</feature>
<reference evidence="9" key="1">
    <citation type="submission" date="2020-10" db="EMBL/GenBank/DDBJ databases">
        <title>Feather gene expression reveals the developmental basis of iridescence in African starlings.</title>
        <authorList>
            <person name="Rubenstein D.R."/>
        </authorList>
    </citation>
    <scope>NUCLEOTIDE SEQUENCE</scope>
    <source>
        <strain evidence="9">SS15</strain>
        <tissue evidence="9">Liver</tissue>
    </source>
</reference>
<dbReference type="Pfam" id="PF01237">
    <property type="entry name" value="Oxysterol_BP"/>
    <property type="match status" value="1"/>
</dbReference>
<sequence length="601" mass="67063">MSADPGGRGGGGPAGGPPAAPPGSDTYKGWLFKWTNYLKGYQRRWFVLSNGLLSYYRTQAEMAHTCRGTINLSTAHIDTEDSCNIVLSNGGRTYHLKANSEVERQRWVTALELAKAKAIRMRNNQSDDSGDEEPASQSDKSELHGPLKTLSSKLEDLSTCNELIAKHGAALQRSLSELENLRLPADSGEKIKAVNERATLFRITSNAMINACRDFLDLAESHSRKWQRLLQHEREQRIRLEETIEQLAKQHNSLERACRGAPGLASGSASTASTAKGSVQSAKGEASDEDEETEYFDAMEDAPAFITVTADPKHHRRSGSNLSGASEGHPEDWNLEDSDRLPAVLLSSYNESTGKDLLPRKRRRSRIPDKPNYSLNLWSIMKNCIGKELSKIPMPVNFNEPLSMLQRLTEDLEYHELLDKAVKCESSTEQMCFVAAFSVSSYSTTVHRTAKPFNPLLGETFELDRLEELGFRSLCEQVSHHPPAAAHHVYSRRGWTLWQEITIASKFRGKYLSIMPLGAIHLEFHSSGNHYVWRKVTSTVTGVVSDADGKAHYVMSGTWDEKMECSKIIHSSHGSTSTEGKQKTVYQTLSPKVLWRKYPLP</sequence>
<dbReference type="EMBL" id="JADDUC020000020">
    <property type="protein sequence ID" value="KAI1232861.1"/>
    <property type="molecule type" value="Genomic_DNA"/>
</dbReference>
<dbReference type="Gene3D" id="2.30.29.30">
    <property type="entry name" value="Pleckstrin-homology domain (PH domain)/Phosphotyrosine-binding domain (PTB)"/>
    <property type="match status" value="1"/>
</dbReference>
<feature type="region of interest" description="Disordered" evidence="7">
    <location>
        <begin position="259"/>
        <end position="293"/>
    </location>
</feature>
<dbReference type="CDD" id="cd13284">
    <property type="entry name" value="PH_OSBP_ORP4"/>
    <property type="match status" value="1"/>
</dbReference>
<dbReference type="AlphaFoldDB" id="A0A835P0W2"/>
<dbReference type="EMBL" id="JADDUC010000008">
    <property type="protein sequence ID" value="KAG0132216.1"/>
    <property type="molecule type" value="Genomic_DNA"/>
</dbReference>
<evidence type="ECO:0000313" key="11">
    <source>
        <dbReference type="Proteomes" id="UP000618051"/>
    </source>
</evidence>
<dbReference type="GO" id="GO:0005886">
    <property type="term" value="C:plasma membrane"/>
    <property type="evidence" value="ECO:0007669"/>
    <property type="project" value="TreeGrafter"/>
</dbReference>
<protein>
    <recommendedName>
        <fullName evidence="5">Oxysterol-binding protein</fullName>
    </recommendedName>
</protein>
<feature type="compositionally biased region" description="Gly residues" evidence="7">
    <location>
        <begin position="1"/>
        <end position="14"/>
    </location>
</feature>
<dbReference type="InterPro" id="IPR001849">
    <property type="entry name" value="PH_domain"/>
</dbReference>
<name>A0A835P0W2_9PASS</name>
<gene>
    <name evidence="10" type="ORF">IHE44_0006041</name>
    <name evidence="9" type="ORF">IHE44_013085</name>
</gene>
<feature type="compositionally biased region" description="Low complexity" evidence="7">
    <location>
        <begin position="260"/>
        <end position="278"/>
    </location>
</feature>
<keyword evidence="6" id="KW-0175">Coiled coil</keyword>
<dbReference type="GO" id="GO:0097038">
    <property type="term" value="C:perinuclear endoplasmic reticulum"/>
    <property type="evidence" value="ECO:0007669"/>
    <property type="project" value="TreeGrafter"/>
</dbReference>
<reference evidence="10" key="3">
    <citation type="submission" date="2022-01" db="EMBL/GenBank/DDBJ databases">
        <authorList>
            <person name="Rubenstein D.R."/>
        </authorList>
    </citation>
    <scope>NUCLEOTIDE SEQUENCE</scope>
    <source>
        <strain evidence="10">SS15</strain>
        <tissue evidence="10">Liver</tissue>
    </source>
</reference>
<dbReference type="PROSITE" id="PS50003">
    <property type="entry name" value="PH_DOMAIN"/>
    <property type="match status" value="1"/>
</dbReference>
<dbReference type="InterPro" id="IPR018494">
    <property type="entry name" value="Oxysterol-bd_CS"/>
</dbReference>
<dbReference type="GO" id="GO:0006869">
    <property type="term" value="P:lipid transport"/>
    <property type="evidence" value="ECO:0007669"/>
    <property type="project" value="UniProtKB-KW"/>
</dbReference>
<evidence type="ECO:0000256" key="4">
    <source>
        <dbReference type="RuleBase" id="RU003844"/>
    </source>
</evidence>
<dbReference type="InterPro" id="IPR011993">
    <property type="entry name" value="PH-like_dom_sf"/>
</dbReference>
<evidence type="ECO:0000313" key="9">
    <source>
        <dbReference type="EMBL" id="KAG0132216.1"/>
    </source>
</evidence>
<evidence type="ECO:0000256" key="2">
    <source>
        <dbReference type="ARBA" id="ARBA00023055"/>
    </source>
</evidence>